<reference evidence="2" key="1">
    <citation type="submission" date="2021-01" db="EMBL/GenBank/DDBJ databases">
        <authorList>
            <person name="Lovell J.T."/>
            <person name="Bentley N."/>
            <person name="Bhattarai G."/>
            <person name="Jenkins J.W."/>
            <person name="Sreedasyam A."/>
            <person name="Alarcon Y."/>
            <person name="Bock C."/>
            <person name="Boston L."/>
            <person name="Carlson J."/>
            <person name="Cervantes K."/>
            <person name="Clermont K."/>
            <person name="Krom N."/>
            <person name="Kubenka K."/>
            <person name="Mamidi S."/>
            <person name="Mattison C."/>
            <person name="Monteros M."/>
            <person name="Pisani C."/>
            <person name="Plott C."/>
            <person name="Rajasekar S."/>
            <person name="Rhein H.S."/>
            <person name="Rohla C."/>
            <person name="Song M."/>
            <person name="Hilaire R.S."/>
            <person name="Shu S."/>
            <person name="Wells L."/>
            <person name="Wang X."/>
            <person name="Webber J."/>
            <person name="Heerema R.J."/>
            <person name="Klein P."/>
            <person name="Conner P."/>
            <person name="Grauke L."/>
            <person name="Grimwood J."/>
            <person name="Schmutz J."/>
            <person name="Randall J.J."/>
        </authorList>
    </citation>
    <scope>NUCLEOTIDE SEQUENCE</scope>
    <source>
        <tissue evidence="2">Leaf</tissue>
    </source>
</reference>
<dbReference type="AlphaFoldDB" id="A0A922DQM9"/>
<organism evidence="2 3">
    <name type="scientific">Carya illinoinensis</name>
    <name type="common">Pecan</name>
    <dbReference type="NCBI Taxonomy" id="32201"/>
    <lineage>
        <taxon>Eukaryota</taxon>
        <taxon>Viridiplantae</taxon>
        <taxon>Streptophyta</taxon>
        <taxon>Embryophyta</taxon>
        <taxon>Tracheophyta</taxon>
        <taxon>Spermatophyta</taxon>
        <taxon>Magnoliopsida</taxon>
        <taxon>eudicotyledons</taxon>
        <taxon>Gunneridae</taxon>
        <taxon>Pentapetalae</taxon>
        <taxon>rosids</taxon>
        <taxon>fabids</taxon>
        <taxon>Fagales</taxon>
        <taxon>Juglandaceae</taxon>
        <taxon>Carya</taxon>
    </lineage>
</organism>
<dbReference type="Proteomes" id="UP000811246">
    <property type="component" value="Chromosome 11"/>
</dbReference>
<feature type="region of interest" description="Disordered" evidence="1">
    <location>
        <begin position="102"/>
        <end position="122"/>
    </location>
</feature>
<proteinExistence type="predicted"/>
<gene>
    <name evidence="2" type="ORF">I3842_11G148000</name>
</gene>
<name>A0A922DQM9_CARIL</name>
<dbReference type="PANTHER" id="PTHR47587">
    <property type="entry name" value="OS05G0103500 PROTEIN"/>
    <property type="match status" value="1"/>
</dbReference>
<sequence length="257" mass="28950">MVQAGPKLSCPGTENSTPPSPQRFRFICSQRRFRPPPNTPATPVPRKLRPWLVQELCFLLVFTFNLGKPNICILCGSSFAMGDFSIQISGNLLNQLADDTEKPKKTKKIKPNVPRVPKPQTNVNQKEITDDSETFKGAAATGWPLQPPLFLPVNPPAQSAYTELDAIRSILQDSERVIGRLQKLEDSLAQEVTQRAKDLRDKEFKLPYQKPMPCLAENDAWLACYKEHPKDLLKCAPLVRNFESCIRRARQQVSPAE</sequence>
<dbReference type="PANTHER" id="PTHR47587:SF2">
    <property type="entry name" value="OS05G0103500 PROTEIN"/>
    <property type="match status" value="1"/>
</dbReference>
<comment type="caution">
    <text evidence="2">The sequence shown here is derived from an EMBL/GenBank/DDBJ whole genome shotgun (WGS) entry which is preliminary data.</text>
</comment>
<dbReference type="EMBL" id="CM031835">
    <property type="protein sequence ID" value="KAG6688894.1"/>
    <property type="molecule type" value="Genomic_DNA"/>
</dbReference>
<evidence type="ECO:0000313" key="3">
    <source>
        <dbReference type="Proteomes" id="UP000811246"/>
    </source>
</evidence>
<protein>
    <submittedName>
        <fullName evidence="2">Uncharacterized protein</fullName>
    </submittedName>
</protein>
<dbReference type="PROSITE" id="PS51808">
    <property type="entry name" value="CHCH"/>
    <property type="match status" value="1"/>
</dbReference>
<accession>A0A922DQM9</accession>
<evidence type="ECO:0000313" key="2">
    <source>
        <dbReference type="EMBL" id="KAG6688894.1"/>
    </source>
</evidence>
<evidence type="ECO:0000256" key="1">
    <source>
        <dbReference type="SAM" id="MobiDB-lite"/>
    </source>
</evidence>
<feature type="region of interest" description="Disordered" evidence="1">
    <location>
        <begin position="1"/>
        <end position="21"/>
    </location>
</feature>